<dbReference type="InterPro" id="IPR006629">
    <property type="entry name" value="LITAF"/>
</dbReference>
<dbReference type="InterPro" id="IPR037519">
    <property type="entry name" value="LITAF_fam"/>
</dbReference>
<dbReference type="GO" id="GO:0008270">
    <property type="term" value="F:zinc ion binding"/>
    <property type="evidence" value="ECO:0007669"/>
    <property type="project" value="TreeGrafter"/>
</dbReference>
<dbReference type="GO" id="GO:0031902">
    <property type="term" value="C:late endosome membrane"/>
    <property type="evidence" value="ECO:0007669"/>
    <property type="project" value="UniProtKB-SubCell"/>
</dbReference>
<dbReference type="Proteomes" id="UP000271974">
    <property type="component" value="Unassembled WGS sequence"/>
</dbReference>
<evidence type="ECO:0000256" key="2">
    <source>
        <dbReference type="ARBA" id="ARBA00004481"/>
    </source>
</evidence>
<dbReference type="PANTHER" id="PTHR23292">
    <property type="entry name" value="LIPOPOLYSACCHARIDE-INDUCED TUMOR NECROSIS FACTOR-ALPHA FACTOR"/>
    <property type="match status" value="1"/>
</dbReference>
<evidence type="ECO:0000256" key="4">
    <source>
        <dbReference type="ARBA" id="ARBA00005975"/>
    </source>
</evidence>
<name>A0A3S0ZA48_ELYCH</name>
<dbReference type="SMART" id="SM00714">
    <property type="entry name" value="LITAF"/>
    <property type="match status" value="1"/>
</dbReference>
<evidence type="ECO:0000313" key="9">
    <source>
        <dbReference type="EMBL" id="RUS74220.1"/>
    </source>
</evidence>
<keyword evidence="7" id="KW-0472">Membrane</keyword>
<evidence type="ECO:0000259" key="8">
    <source>
        <dbReference type="PROSITE" id="PS51837"/>
    </source>
</evidence>
<dbReference type="AlphaFoldDB" id="A0A3S0ZA48"/>
<dbReference type="GO" id="GO:0005765">
    <property type="term" value="C:lysosomal membrane"/>
    <property type="evidence" value="ECO:0007669"/>
    <property type="project" value="UniProtKB-SubCell"/>
</dbReference>
<accession>A0A3S0ZA48</accession>
<keyword evidence="10" id="KW-1185">Reference proteome</keyword>
<keyword evidence="6" id="KW-0862">Zinc</keyword>
<evidence type="ECO:0000256" key="3">
    <source>
        <dbReference type="ARBA" id="ARBA00004630"/>
    </source>
</evidence>
<comment type="similarity">
    <text evidence="4">Belongs to the CDIP1/LITAF family.</text>
</comment>
<reference evidence="9 10" key="1">
    <citation type="submission" date="2019-01" db="EMBL/GenBank/DDBJ databases">
        <title>A draft genome assembly of the solar-powered sea slug Elysia chlorotica.</title>
        <authorList>
            <person name="Cai H."/>
            <person name="Li Q."/>
            <person name="Fang X."/>
            <person name="Li J."/>
            <person name="Curtis N.E."/>
            <person name="Altenburger A."/>
            <person name="Shibata T."/>
            <person name="Feng M."/>
            <person name="Maeda T."/>
            <person name="Schwartz J.A."/>
            <person name="Shigenobu S."/>
            <person name="Lundholm N."/>
            <person name="Nishiyama T."/>
            <person name="Yang H."/>
            <person name="Hasebe M."/>
            <person name="Li S."/>
            <person name="Pierce S.K."/>
            <person name="Wang J."/>
        </authorList>
    </citation>
    <scope>NUCLEOTIDE SEQUENCE [LARGE SCALE GENOMIC DNA]</scope>
    <source>
        <strain evidence="9">EC2010</strain>
        <tissue evidence="9">Whole organism of an adult</tissue>
    </source>
</reference>
<dbReference type="OrthoDB" id="4713066at2759"/>
<keyword evidence="5" id="KW-0479">Metal-binding</keyword>
<dbReference type="Pfam" id="PF10601">
    <property type="entry name" value="zf-LITAF-like"/>
    <property type="match status" value="1"/>
</dbReference>
<feature type="domain" description="LITAF" evidence="8">
    <location>
        <begin position="66"/>
        <end position="148"/>
    </location>
</feature>
<dbReference type="PROSITE" id="PS51837">
    <property type="entry name" value="LITAF"/>
    <property type="match status" value="1"/>
</dbReference>
<dbReference type="PANTHER" id="PTHR23292:SF6">
    <property type="entry name" value="FI16602P1-RELATED"/>
    <property type="match status" value="1"/>
</dbReference>
<protein>
    <recommendedName>
        <fullName evidence="8">LITAF domain-containing protein</fullName>
    </recommendedName>
</protein>
<proteinExistence type="inferred from homology"/>
<dbReference type="EMBL" id="RQTK01000854">
    <property type="protein sequence ID" value="RUS74220.1"/>
    <property type="molecule type" value="Genomic_DNA"/>
</dbReference>
<evidence type="ECO:0000256" key="7">
    <source>
        <dbReference type="ARBA" id="ARBA00023136"/>
    </source>
</evidence>
<gene>
    <name evidence="9" type="ORF">EGW08_018026</name>
</gene>
<comment type="caution">
    <text evidence="9">The sequence shown here is derived from an EMBL/GenBank/DDBJ whole genome shotgun (WGS) entry which is preliminary data.</text>
</comment>
<dbReference type="STRING" id="188477.A0A3S0ZA48"/>
<comment type="subcellular location">
    <subcellularLocation>
        <location evidence="2">Endosome membrane</location>
        <topology evidence="2">Peripheral membrane protein</topology>
    </subcellularLocation>
    <subcellularLocation>
        <location evidence="1">Late endosome membrane</location>
    </subcellularLocation>
    <subcellularLocation>
        <location evidence="3">Lysosome membrane</location>
        <topology evidence="3">Peripheral membrane protein</topology>
        <orientation evidence="3">Cytoplasmic side</orientation>
    </subcellularLocation>
</comment>
<evidence type="ECO:0000313" key="10">
    <source>
        <dbReference type="Proteomes" id="UP000271974"/>
    </source>
</evidence>
<evidence type="ECO:0000256" key="5">
    <source>
        <dbReference type="ARBA" id="ARBA00022723"/>
    </source>
</evidence>
<organism evidence="9 10">
    <name type="scientific">Elysia chlorotica</name>
    <name type="common">Eastern emerald elysia</name>
    <name type="synonym">Sea slug</name>
    <dbReference type="NCBI Taxonomy" id="188477"/>
    <lineage>
        <taxon>Eukaryota</taxon>
        <taxon>Metazoa</taxon>
        <taxon>Spiralia</taxon>
        <taxon>Lophotrochozoa</taxon>
        <taxon>Mollusca</taxon>
        <taxon>Gastropoda</taxon>
        <taxon>Heterobranchia</taxon>
        <taxon>Euthyneura</taxon>
        <taxon>Panpulmonata</taxon>
        <taxon>Sacoglossa</taxon>
        <taxon>Placobranchoidea</taxon>
        <taxon>Plakobranchidae</taxon>
        <taxon>Elysia</taxon>
    </lineage>
</organism>
<evidence type="ECO:0000256" key="6">
    <source>
        <dbReference type="ARBA" id="ARBA00022833"/>
    </source>
</evidence>
<evidence type="ECO:0000256" key="1">
    <source>
        <dbReference type="ARBA" id="ARBA00004414"/>
    </source>
</evidence>
<sequence>MSDTTPIYPSASAPPCYTEAEAHPLASTSKEVAKPLATRVVKDSPPPYDYPAQRPPTSGYQRFGRRVDLVTVNVIELGPDSAYLQCPCCGNFVYTDLEYRTGALTCLASTLCFFFCVVCTCLPCFVRDCLDVDHQCPRCNYHFGTFKRL</sequence>